<dbReference type="InterPro" id="IPR003798">
    <property type="entry name" value="DNA_recombination_RmuC"/>
</dbReference>
<comment type="function">
    <text evidence="1">Involved in DNA recombination.</text>
</comment>
<dbReference type="PANTHER" id="PTHR30563">
    <property type="entry name" value="DNA RECOMBINATION PROTEIN RMUC"/>
    <property type="match status" value="1"/>
</dbReference>
<organism evidence="7 8">
    <name type="scientific">Leptothoe kymatousa TAU-MAC 1615</name>
    <dbReference type="NCBI Taxonomy" id="2364775"/>
    <lineage>
        <taxon>Bacteria</taxon>
        <taxon>Bacillati</taxon>
        <taxon>Cyanobacteriota</taxon>
        <taxon>Cyanophyceae</taxon>
        <taxon>Nodosilineales</taxon>
        <taxon>Cymatolegaceae</taxon>
        <taxon>Leptothoe</taxon>
        <taxon>Leptothoe kymatousa</taxon>
    </lineage>
</organism>
<evidence type="ECO:0000256" key="6">
    <source>
        <dbReference type="SAM" id="MobiDB-lite"/>
    </source>
</evidence>
<feature type="region of interest" description="Disordered" evidence="6">
    <location>
        <begin position="480"/>
        <end position="501"/>
    </location>
</feature>
<name>A0ABS5Y4W3_9CYAN</name>
<keyword evidence="4" id="KW-0233">DNA recombination</keyword>
<feature type="coiled-coil region" evidence="5">
    <location>
        <begin position="55"/>
        <end position="127"/>
    </location>
</feature>
<keyword evidence="3 5" id="KW-0175">Coiled coil</keyword>
<evidence type="ECO:0000256" key="5">
    <source>
        <dbReference type="SAM" id="Coils"/>
    </source>
</evidence>
<evidence type="ECO:0000256" key="3">
    <source>
        <dbReference type="ARBA" id="ARBA00023054"/>
    </source>
</evidence>
<accession>A0ABS5Y4W3</accession>
<proteinExistence type="inferred from homology"/>
<gene>
    <name evidence="7" type="primary">rmuC</name>
    <name evidence="7" type="ORF">IXB28_11585</name>
</gene>
<comment type="caution">
    <text evidence="7">The sequence shown here is derived from an EMBL/GenBank/DDBJ whole genome shotgun (WGS) entry which is preliminary data.</text>
</comment>
<protein>
    <submittedName>
        <fullName evidence="7">DNA recombination protein RmuC</fullName>
    </submittedName>
</protein>
<comment type="similarity">
    <text evidence="2">Belongs to the RmuC family.</text>
</comment>
<evidence type="ECO:0000256" key="2">
    <source>
        <dbReference type="ARBA" id="ARBA00009840"/>
    </source>
</evidence>
<dbReference type="RefSeq" id="WP_215618754.1">
    <property type="nucleotide sequence ID" value="NZ_JADOER010000010.1"/>
</dbReference>
<evidence type="ECO:0000313" key="8">
    <source>
        <dbReference type="Proteomes" id="UP001196661"/>
    </source>
</evidence>
<evidence type="ECO:0000256" key="1">
    <source>
        <dbReference type="ARBA" id="ARBA00003416"/>
    </source>
</evidence>
<dbReference type="Pfam" id="PF02646">
    <property type="entry name" value="RmuC"/>
    <property type="match status" value="1"/>
</dbReference>
<dbReference type="Proteomes" id="UP001196661">
    <property type="component" value="Unassembled WGS sequence"/>
</dbReference>
<reference evidence="7 8" key="1">
    <citation type="journal article" date="2021" name="Mar. Drugs">
        <title>Genome Reduction and Secondary Metabolism of the Marine Sponge-Associated Cyanobacterium Leptothoe.</title>
        <authorList>
            <person name="Konstantinou D."/>
            <person name="Popin R.V."/>
            <person name="Fewer D.P."/>
            <person name="Sivonen K."/>
            <person name="Gkelis S."/>
        </authorList>
    </citation>
    <scope>NUCLEOTIDE SEQUENCE [LARGE SCALE GENOMIC DNA]</scope>
    <source>
        <strain evidence="7 8">TAU-MAC 1615</strain>
    </source>
</reference>
<evidence type="ECO:0000313" key="7">
    <source>
        <dbReference type="EMBL" id="MBT9312851.1"/>
    </source>
</evidence>
<dbReference type="PANTHER" id="PTHR30563:SF0">
    <property type="entry name" value="DNA RECOMBINATION PROTEIN RMUC"/>
    <property type="match status" value="1"/>
</dbReference>
<sequence>MQWPVVFLAGAGVGSLVSWLVWQARYQTVRERAKHDLVAERATMVEQLHHRDAQLKDLQQQNQSLHANLAEQQQSLTAAVAQQAAAETKALQTTQLQQQLQQLQTEHHQLTGQLAEARTQLHEQRQTTAEKMTLLQQTREGMAAAFKALSAEALQTNNEMFLNLAQTKLGQFQTQSSGELQQRQQAIDELVQPLRSSLTKVETYLQDLERHRLSAYSQLKEQITQLATGQLQLQTETANLTKALRAPNVRGRWGEIQLKRVVEIAGMVEHCDFNQQVSSSGALRPDMVVQLPQQRRIVVDAKAPLAAYLEALDITDETQRVAKLKDHAQQVRRHIQQLGQKSYWDQFQPSPEFVVLFLPGEIFFSAALEQDPSLIEAGIAQRVILATPTTLIALLKAVAYGWQQDAVTENAQHISELGRELYDRMRVFTGHMQKMRRGLETTVDTFNKAVGSLESRVLVSARKFKGLGAAAGDELGAVEPLDRVPRRVNGGEQDRGNPLPD</sequence>
<keyword evidence="8" id="KW-1185">Reference proteome</keyword>
<dbReference type="EMBL" id="JADOER010000010">
    <property type="protein sequence ID" value="MBT9312851.1"/>
    <property type="molecule type" value="Genomic_DNA"/>
</dbReference>
<evidence type="ECO:0000256" key="4">
    <source>
        <dbReference type="ARBA" id="ARBA00023172"/>
    </source>
</evidence>